<dbReference type="InterPro" id="IPR005467">
    <property type="entry name" value="His_kinase_dom"/>
</dbReference>
<evidence type="ECO:0000256" key="7">
    <source>
        <dbReference type="ARBA" id="ARBA00022840"/>
    </source>
</evidence>
<dbReference type="Pfam" id="PF07730">
    <property type="entry name" value="HisKA_3"/>
    <property type="match status" value="1"/>
</dbReference>
<protein>
    <recommendedName>
        <fullName evidence="2">histidine kinase</fullName>
        <ecNumber evidence="2">2.7.13.3</ecNumber>
    </recommendedName>
</protein>
<dbReference type="GO" id="GO:0016020">
    <property type="term" value="C:membrane"/>
    <property type="evidence" value="ECO:0007669"/>
    <property type="project" value="InterPro"/>
</dbReference>
<evidence type="ECO:0000259" key="9">
    <source>
        <dbReference type="PROSITE" id="PS50109"/>
    </source>
</evidence>
<evidence type="ECO:0000256" key="1">
    <source>
        <dbReference type="ARBA" id="ARBA00000085"/>
    </source>
</evidence>
<keyword evidence="6" id="KW-0418">Kinase</keyword>
<proteinExistence type="predicted"/>
<gene>
    <name evidence="10" type="ORF">ENE75_08190</name>
</gene>
<comment type="catalytic activity">
    <reaction evidence="1">
        <text>ATP + protein L-histidine = ADP + protein N-phospho-L-histidine.</text>
        <dbReference type="EC" id="2.7.13.3"/>
    </reaction>
</comment>
<dbReference type="InterPro" id="IPR036890">
    <property type="entry name" value="HATPase_C_sf"/>
</dbReference>
<evidence type="ECO:0000256" key="5">
    <source>
        <dbReference type="ARBA" id="ARBA00022741"/>
    </source>
</evidence>
<dbReference type="PROSITE" id="PS50109">
    <property type="entry name" value="HIS_KIN"/>
    <property type="match status" value="1"/>
</dbReference>
<keyword evidence="5" id="KW-0547">Nucleotide-binding</keyword>
<comment type="caution">
    <text evidence="10">The sequence shown here is derived from an EMBL/GenBank/DDBJ whole genome shotgun (WGS) entry which is preliminary data.</text>
</comment>
<keyword evidence="7" id="KW-0067">ATP-binding</keyword>
<dbReference type="Pfam" id="PF13185">
    <property type="entry name" value="GAF_2"/>
    <property type="match status" value="1"/>
</dbReference>
<keyword evidence="3" id="KW-0597">Phosphoprotein</keyword>
<dbReference type="PANTHER" id="PTHR24421">
    <property type="entry name" value="NITRATE/NITRITE SENSOR PROTEIN NARX-RELATED"/>
    <property type="match status" value="1"/>
</dbReference>
<sequence>MRAGRPWMAAVGATVPMSSNAPLTPEAPPGHPALLAQITADLAGGADPTALLRRFLPQMVAVCGAEAGVMRVLSADGRGFELVADQGLPPDLRLLEMAVEADCGVCGAVAGSLEVAWSDAGNACARRHPHPFLAAPGRRVLAVPLAHRGRVLGVCSLFFGPGGDVSAQVMALLKTLGEVVGLALHGARMEAQALQTAVMAERQMMAAEVHDAIAQTLSFAKMRLPLLAAAVDGGDREGARRYIGDLRSAVGQAHGDLRNVLSHLREPIDAPDLRHVLEAGRRALREQAAVALEVRDDAPELQLPPPQAHQVQRIVQEALTNIARHAGARHAWLSIERHGCELEIRVDDDGRGLPDRPPGTDERHYGLDIMRQRAALLGGDIEIARRQEGGTCVRLHFPVDGMPS</sequence>
<reference evidence="10 11" key="1">
    <citation type="submission" date="2019-01" db="EMBL/GenBank/DDBJ databases">
        <authorList>
            <person name="Chen W.-M."/>
        </authorList>
    </citation>
    <scope>NUCLEOTIDE SEQUENCE [LARGE SCALE GENOMIC DNA]</scope>
    <source>
        <strain evidence="10 11">ICH-3</strain>
    </source>
</reference>
<dbReference type="Proteomes" id="UP000288178">
    <property type="component" value="Unassembled WGS sequence"/>
</dbReference>
<accession>A0A3S2U9N0</accession>
<evidence type="ECO:0000256" key="8">
    <source>
        <dbReference type="ARBA" id="ARBA00023012"/>
    </source>
</evidence>
<dbReference type="SMART" id="SM00065">
    <property type="entry name" value="GAF"/>
    <property type="match status" value="1"/>
</dbReference>
<dbReference type="PANTHER" id="PTHR24421:SF10">
    <property type="entry name" value="NITRATE_NITRITE SENSOR PROTEIN NARQ"/>
    <property type="match status" value="1"/>
</dbReference>
<dbReference type="GO" id="GO:0046983">
    <property type="term" value="F:protein dimerization activity"/>
    <property type="evidence" value="ECO:0007669"/>
    <property type="project" value="InterPro"/>
</dbReference>
<keyword evidence="11" id="KW-1185">Reference proteome</keyword>
<dbReference type="InterPro" id="IPR003018">
    <property type="entry name" value="GAF"/>
</dbReference>
<organism evidence="10 11">
    <name type="scientific">Rubrivivax albus</name>
    <dbReference type="NCBI Taxonomy" id="2499835"/>
    <lineage>
        <taxon>Bacteria</taxon>
        <taxon>Pseudomonadati</taxon>
        <taxon>Pseudomonadota</taxon>
        <taxon>Betaproteobacteria</taxon>
        <taxon>Burkholderiales</taxon>
        <taxon>Sphaerotilaceae</taxon>
        <taxon>Rubrivivax</taxon>
    </lineage>
</organism>
<evidence type="ECO:0000313" key="11">
    <source>
        <dbReference type="Proteomes" id="UP000288178"/>
    </source>
</evidence>
<dbReference type="InterPro" id="IPR029016">
    <property type="entry name" value="GAF-like_dom_sf"/>
</dbReference>
<evidence type="ECO:0000313" key="10">
    <source>
        <dbReference type="EMBL" id="RVT52408.1"/>
    </source>
</evidence>
<dbReference type="InterPro" id="IPR011712">
    <property type="entry name" value="Sig_transdc_His_kin_sub3_dim/P"/>
</dbReference>
<dbReference type="EMBL" id="SACT01000002">
    <property type="protein sequence ID" value="RVT52408.1"/>
    <property type="molecule type" value="Genomic_DNA"/>
</dbReference>
<dbReference type="CDD" id="cd16917">
    <property type="entry name" value="HATPase_UhpB-NarQ-NarX-like"/>
    <property type="match status" value="1"/>
</dbReference>
<evidence type="ECO:0000256" key="4">
    <source>
        <dbReference type="ARBA" id="ARBA00022679"/>
    </source>
</evidence>
<name>A0A3S2U9N0_9BURK</name>
<dbReference type="SMART" id="SM00387">
    <property type="entry name" value="HATPase_c"/>
    <property type="match status" value="1"/>
</dbReference>
<dbReference type="SUPFAM" id="SSF55781">
    <property type="entry name" value="GAF domain-like"/>
    <property type="match status" value="1"/>
</dbReference>
<dbReference type="AlphaFoldDB" id="A0A3S2U9N0"/>
<evidence type="ECO:0000256" key="3">
    <source>
        <dbReference type="ARBA" id="ARBA00022553"/>
    </source>
</evidence>
<dbReference type="InterPro" id="IPR050482">
    <property type="entry name" value="Sensor_HK_TwoCompSys"/>
</dbReference>
<dbReference type="GO" id="GO:0005524">
    <property type="term" value="F:ATP binding"/>
    <property type="evidence" value="ECO:0007669"/>
    <property type="project" value="UniProtKB-KW"/>
</dbReference>
<dbReference type="EC" id="2.7.13.3" evidence="2"/>
<feature type="domain" description="Histidine kinase" evidence="9">
    <location>
        <begin position="204"/>
        <end position="401"/>
    </location>
</feature>
<dbReference type="InterPro" id="IPR003594">
    <property type="entry name" value="HATPase_dom"/>
</dbReference>
<dbReference type="Gene3D" id="3.30.565.10">
    <property type="entry name" value="Histidine kinase-like ATPase, C-terminal domain"/>
    <property type="match status" value="1"/>
</dbReference>
<dbReference type="GO" id="GO:0000155">
    <property type="term" value="F:phosphorelay sensor kinase activity"/>
    <property type="evidence" value="ECO:0007669"/>
    <property type="project" value="InterPro"/>
</dbReference>
<dbReference type="Pfam" id="PF02518">
    <property type="entry name" value="HATPase_c"/>
    <property type="match status" value="1"/>
</dbReference>
<evidence type="ECO:0000256" key="6">
    <source>
        <dbReference type="ARBA" id="ARBA00022777"/>
    </source>
</evidence>
<keyword evidence="4" id="KW-0808">Transferase</keyword>
<dbReference type="Gene3D" id="3.30.450.40">
    <property type="match status" value="1"/>
</dbReference>
<keyword evidence="8" id="KW-0902">Two-component regulatory system</keyword>
<evidence type="ECO:0000256" key="2">
    <source>
        <dbReference type="ARBA" id="ARBA00012438"/>
    </source>
</evidence>
<dbReference type="Gene3D" id="1.20.5.1930">
    <property type="match status" value="1"/>
</dbReference>
<dbReference type="SUPFAM" id="SSF55874">
    <property type="entry name" value="ATPase domain of HSP90 chaperone/DNA topoisomerase II/histidine kinase"/>
    <property type="match status" value="1"/>
</dbReference>